<reference evidence="1 2" key="1">
    <citation type="journal article" date="2018" name="Nat. Ecol. Evol.">
        <title>Genomic signatures of mitonuclear coevolution across populations of Tigriopus californicus.</title>
        <authorList>
            <person name="Barreto F.S."/>
            <person name="Watson E.T."/>
            <person name="Lima T.G."/>
            <person name="Willett C.S."/>
            <person name="Edmands S."/>
            <person name="Li W."/>
            <person name="Burton R.S."/>
        </authorList>
    </citation>
    <scope>NUCLEOTIDE SEQUENCE [LARGE SCALE GENOMIC DNA]</scope>
    <source>
        <strain evidence="1 2">San Diego</strain>
    </source>
</reference>
<dbReference type="AlphaFoldDB" id="A0A553PND1"/>
<comment type="caution">
    <text evidence="1">The sequence shown here is derived from an EMBL/GenBank/DDBJ whole genome shotgun (WGS) entry which is preliminary data.</text>
</comment>
<dbReference type="EMBL" id="VCGU01000002">
    <property type="protein sequence ID" value="TRY79191.1"/>
    <property type="molecule type" value="Genomic_DNA"/>
</dbReference>
<protein>
    <submittedName>
        <fullName evidence="1">Uncharacterized protein</fullName>
    </submittedName>
</protein>
<keyword evidence="2" id="KW-1185">Reference proteome</keyword>
<gene>
    <name evidence="1" type="ORF">TCAL_07377</name>
</gene>
<accession>A0A553PND1</accession>
<proteinExistence type="predicted"/>
<dbReference type="Proteomes" id="UP000318571">
    <property type="component" value="Chromosome 6"/>
</dbReference>
<name>A0A553PND1_TIGCA</name>
<dbReference type="OMA" id="MAMERLC"/>
<evidence type="ECO:0000313" key="2">
    <source>
        <dbReference type="Proteomes" id="UP000318571"/>
    </source>
</evidence>
<evidence type="ECO:0000313" key="1">
    <source>
        <dbReference type="EMBL" id="TRY79191.1"/>
    </source>
</evidence>
<organism evidence="1 2">
    <name type="scientific">Tigriopus californicus</name>
    <name type="common">Marine copepod</name>
    <dbReference type="NCBI Taxonomy" id="6832"/>
    <lineage>
        <taxon>Eukaryota</taxon>
        <taxon>Metazoa</taxon>
        <taxon>Ecdysozoa</taxon>
        <taxon>Arthropoda</taxon>
        <taxon>Crustacea</taxon>
        <taxon>Multicrustacea</taxon>
        <taxon>Hexanauplia</taxon>
        <taxon>Copepoda</taxon>
        <taxon>Harpacticoida</taxon>
        <taxon>Harpacticidae</taxon>
        <taxon>Tigriopus</taxon>
    </lineage>
</organism>
<sequence length="237" mass="27573">MFNCPSCPSHNVRTIKKYYPGYRMRLYYRLTDNEMAMERLCQLACEEEILDLCDISRNPMVLNASSYYPLVWRFLPALDAQVDLMLSRDLDSDITAREQAAVSEFLQQENKTFHIMRDHKDHTIEILGGTWAVKLDHGLTRHLMVKGMKKMLQDPTVLNIGKDRGLDQFLLVRYVWPLARKARIIFAHDSFHCMSYPFSIGFPTQREQSEAGNFIGAVRTVNEPLKMDKFQSLMSKL</sequence>